<protein>
    <submittedName>
        <fullName evidence="1">Uncharacterized protein</fullName>
    </submittedName>
</protein>
<proteinExistence type="predicted"/>
<accession>A0A6A6VVZ5</accession>
<sequence length="83" mass="9145">MAQESNLREPKRFVTTHNPAGLAMFSNALAEDGLMMGLNCEEDIIKTYKGDLENDPGLTIGNGQVLRYADFAVRALRTLLLTC</sequence>
<dbReference type="OrthoDB" id="5840532at2759"/>
<gene>
    <name evidence="1" type="ORF">EJ05DRAFT_514380</name>
</gene>
<dbReference type="AlphaFoldDB" id="A0A6A6VVZ5"/>
<reference evidence="1" key="1">
    <citation type="journal article" date="2020" name="Stud. Mycol.">
        <title>101 Dothideomycetes genomes: a test case for predicting lifestyles and emergence of pathogens.</title>
        <authorList>
            <person name="Haridas S."/>
            <person name="Albert R."/>
            <person name="Binder M."/>
            <person name="Bloem J."/>
            <person name="Labutti K."/>
            <person name="Salamov A."/>
            <person name="Andreopoulos B."/>
            <person name="Baker S."/>
            <person name="Barry K."/>
            <person name="Bills G."/>
            <person name="Bluhm B."/>
            <person name="Cannon C."/>
            <person name="Castanera R."/>
            <person name="Culley D."/>
            <person name="Daum C."/>
            <person name="Ezra D."/>
            <person name="Gonzalez J."/>
            <person name="Henrissat B."/>
            <person name="Kuo A."/>
            <person name="Liang C."/>
            <person name="Lipzen A."/>
            <person name="Lutzoni F."/>
            <person name="Magnuson J."/>
            <person name="Mondo S."/>
            <person name="Nolan M."/>
            <person name="Ohm R."/>
            <person name="Pangilinan J."/>
            <person name="Park H.-J."/>
            <person name="Ramirez L."/>
            <person name="Alfaro M."/>
            <person name="Sun H."/>
            <person name="Tritt A."/>
            <person name="Yoshinaga Y."/>
            <person name="Zwiers L.-H."/>
            <person name="Turgeon B."/>
            <person name="Goodwin S."/>
            <person name="Spatafora J."/>
            <person name="Crous P."/>
            <person name="Grigoriev I."/>
        </authorList>
    </citation>
    <scope>NUCLEOTIDE SEQUENCE</scope>
    <source>
        <strain evidence="1">CBS 121739</strain>
    </source>
</reference>
<dbReference type="Proteomes" id="UP000799437">
    <property type="component" value="Unassembled WGS sequence"/>
</dbReference>
<organism evidence="1 2">
    <name type="scientific">Pseudovirgaria hyperparasitica</name>
    <dbReference type="NCBI Taxonomy" id="470096"/>
    <lineage>
        <taxon>Eukaryota</taxon>
        <taxon>Fungi</taxon>
        <taxon>Dikarya</taxon>
        <taxon>Ascomycota</taxon>
        <taxon>Pezizomycotina</taxon>
        <taxon>Dothideomycetes</taxon>
        <taxon>Dothideomycetes incertae sedis</taxon>
        <taxon>Acrospermales</taxon>
        <taxon>Acrospermaceae</taxon>
        <taxon>Pseudovirgaria</taxon>
    </lineage>
</organism>
<name>A0A6A6VVZ5_9PEZI</name>
<evidence type="ECO:0000313" key="1">
    <source>
        <dbReference type="EMBL" id="KAF2753884.1"/>
    </source>
</evidence>
<dbReference type="GeneID" id="54489578"/>
<dbReference type="EMBL" id="ML996582">
    <property type="protein sequence ID" value="KAF2753884.1"/>
    <property type="molecule type" value="Genomic_DNA"/>
</dbReference>
<dbReference type="RefSeq" id="XP_033596335.1">
    <property type="nucleotide sequence ID" value="XM_033748524.1"/>
</dbReference>
<keyword evidence="2" id="KW-1185">Reference proteome</keyword>
<evidence type="ECO:0000313" key="2">
    <source>
        <dbReference type="Proteomes" id="UP000799437"/>
    </source>
</evidence>